<evidence type="ECO:0008006" key="4">
    <source>
        <dbReference type="Google" id="ProtNLM"/>
    </source>
</evidence>
<proteinExistence type="predicted"/>
<evidence type="ECO:0000256" key="1">
    <source>
        <dbReference type="SAM" id="MobiDB-lite"/>
    </source>
</evidence>
<dbReference type="InterPro" id="IPR009057">
    <property type="entry name" value="Homeodomain-like_sf"/>
</dbReference>
<dbReference type="PANTHER" id="PTHR21689:SF2">
    <property type="entry name" value="PROTEIN LIN-9 HOMOLOG"/>
    <property type="match status" value="1"/>
</dbReference>
<name>A0AAV0UHI0_HYABA</name>
<sequence length="591" mass="66693">MQSEQVLGPRWSLTELRTFYVLLKAHGQQWDLIVERLPHRLVGMVRALFEMHRGYLSLAEASVEGFCAIMTDHYDTQDKQRTICMADEKLNKCNVADLCEPKHDEEAARDRKKRRLETFMVMKHVKTSRGQAKNHNETRWALRPEVRLALEPLVLLLRGRSGRRYERPWCRRRRRLSLLFLAQQKQKLEAYRFAKRRIDATHMPDDKTCPYRCTAVLRPGTTVIARVESERRFQLATVVEVHATAGACQVAYFGSDLEEDVVECSLDSVMALDLPLWSGRSKNSMARLKAAATTLVRRRNHELHGSTSTPVTSNATDSVSERHREKKCRAVLAVKALLHRKERIILAMANLNERVAAMQLRSHEKSAVKSSVWNAPAISSSAAVKDLAWTNSHTTQQLRKQHSWLAANLDATNVCLKAALLSLQSFSQSDYCEEGEDLGMNDGDTDDALEEGSVVPDETLTESQMRWAIDFLDASRRKATTVVAESALQIAKDDEELRTSSTLTNGIRPREVLPETMHLVANCVTLMSVLHRHVVASPDVPPIVTQKLVERVLESLKPTYNANMDLYAELHAAADAVQAQMAQQTSASKVD</sequence>
<keyword evidence="3" id="KW-1185">Reference proteome</keyword>
<dbReference type="SUPFAM" id="SSF46689">
    <property type="entry name" value="Homeodomain-like"/>
    <property type="match status" value="1"/>
</dbReference>
<organism evidence="2 3">
    <name type="scientific">Hyaloperonospora brassicae</name>
    <name type="common">Brassica downy mildew</name>
    <name type="synonym">Peronospora brassicae</name>
    <dbReference type="NCBI Taxonomy" id="162125"/>
    <lineage>
        <taxon>Eukaryota</taxon>
        <taxon>Sar</taxon>
        <taxon>Stramenopiles</taxon>
        <taxon>Oomycota</taxon>
        <taxon>Peronosporomycetes</taxon>
        <taxon>Peronosporales</taxon>
        <taxon>Peronosporaceae</taxon>
        <taxon>Hyaloperonospora</taxon>
    </lineage>
</organism>
<feature type="region of interest" description="Disordered" evidence="1">
    <location>
        <begin position="299"/>
        <end position="322"/>
    </location>
</feature>
<reference evidence="2" key="1">
    <citation type="submission" date="2022-12" db="EMBL/GenBank/DDBJ databases">
        <authorList>
            <person name="Webb A."/>
        </authorList>
    </citation>
    <scope>NUCLEOTIDE SEQUENCE</scope>
    <source>
        <strain evidence="2">Hp1</strain>
    </source>
</reference>
<accession>A0AAV0UHI0</accession>
<evidence type="ECO:0000313" key="2">
    <source>
        <dbReference type="EMBL" id="CAI5734751.1"/>
    </source>
</evidence>
<dbReference type="PANTHER" id="PTHR21689">
    <property type="entry name" value="LIN-9"/>
    <property type="match status" value="1"/>
</dbReference>
<dbReference type="AlphaFoldDB" id="A0AAV0UHI0"/>
<dbReference type="GO" id="GO:0006351">
    <property type="term" value="P:DNA-templated transcription"/>
    <property type="evidence" value="ECO:0007669"/>
    <property type="project" value="InterPro"/>
</dbReference>
<feature type="compositionally biased region" description="Polar residues" evidence="1">
    <location>
        <begin position="305"/>
        <end position="318"/>
    </location>
</feature>
<comment type="caution">
    <text evidence="2">The sequence shown here is derived from an EMBL/GenBank/DDBJ whole genome shotgun (WGS) entry which is preliminary data.</text>
</comment>
<dbReference type="Proteomes" id="UP001162031">
    <property type="component" value="Unassembled WGS sequence"/>
</dbReference>
<gene>
    <name evidence="2" type="ORF">HBR001_LOCUS6262</name>
</gene>
<protein>
    <recommendedName>
        <fullName evidence="4">DIRP domain-containing protein</fullName>
    </recommendedName>
</protein>
<dbReference type="GO" id="GO:0003677">
    <property type="term" value="F:DNA binding"/>
    <property type="evidence" value="ECO:0007669"/>
    <property type="project" value="TreeGrafter"/>
</dbReference>
<evidence type="ECO:0000313" key="3">
    <source>
        <dbReference type="Proteomes" id="UP001162031"/>
    </source>
</evidence>
<dbReference type="GO" id="GO:0051726">
    <property type="term" value="P:regulation of cell cycle"/>
    <property type="evidence" value="ECO:0007669"/>
    <property type="project" value="TreeGrafter"/>
</dbReference>
<dbReference type="InterPro" id="IPR010561">
    <property type="entry name" value="LIN-9/ALY1"/>
</dbReference>
<dbReference type="GO" id="GO:0017053">
    <property type="term" value="C:transcription repressor complex"/>
    <property type="evidence" value="ECO:0007669"/>
    <property type="project" value="InterPro"/>
</dbReference>
<dbReference type="GO" id="GO:0005654">
    <property type="term" value="C:nucleoplasm"/>
    <property type="evidence" value="ECO:0007669"/>
    <property type="project" value="TreeGrafter"/>
</dbReference>
<dbReference type="GO" id="GO:0006357">
    <property type="term" value="P:regulation of transcription by RNA polymerase II"/>
    <property type="evidence" value="ECO:0007669"/>
    <property type="project" value="TreeGrafter"/>
</dbReference>
<dbReference type="EMBL" id="CANTFL010001244">
    <property type="protein sequence ID" value="CAI5734751.1"/>
    <property type="molecule type" value="Genomic_DNA"/>
</dbReference>